<evidence type="ECO:0000313" key="2">
    <source>
        <dbReference type="EMBL" id="ABL64666.1"/>
    </source>
</evidence>
<dbReference type="Proteomes" id="UP000008701">
    <property type="component" value="Chromosome"/>
</dbReference>
<keyword evidence="3" id="KW-1185">Reference proteome</keyword>
<evidence type="ECO:0000256" key="1">
    <source>
        <dbReference type="SAM" id="Phobius"/>
    </source>
</evidence>
<protein>
    <submittedName>
        <fullName evidence="2">Uncharacterized protein</fullName>
    </submittedName>
</protein>
<proteinExistence type="predicted"/>
<organism evidence="2 3">
    <name type="scientific">Chlorobium phaeobacteroides (strain DSM 266 / SMG 266 / 2430)</name>
    <dbReference type="NCBI Taxonomy" id="290317"/>
    <lineage>
        <taxon>Bacteria</taxon>
        <taxon>Pseudomonadati</taxon>
        <taxon>Chlorobiota</taxon>
        <taxon>Chlorobiia</taxon>
        <taxon>Chlorobiales</taxon>
        <taxon>Chlorobiaceae</taxon>
        <taxon>Chlorobium/Pelodictyon group</taxon>
        <taxon>Chlorobium</taxon>
    </lineage>
</organism>
<feature type="transmembrane region" description="Helical" evidence="1">
    <location>
        <begin position="7"/>
        <end position="28"/>
    </location>
</feature>
<dbReference type="HOGENOM" id="CLU_2768300_0_0_10"/>
<gene>
    <name evidence="2" type="ordered locus">Cpha266_0610</name>
</gene>
<dbReference type="AlphaFoldDB" id="A1BE39"/>
<keyword evidence="1" id="KW-0812">Transmembrane</keyword>
<accession>A1BE39</accession>
<evidence type="ECO:0000313" key="3">
    <source>
        <dbReference type="Proteomes" id="UP000008701"/>
    </source>
</evidence>
<sequence length="69" mass="7864" precursor="true">MGKITPSMAIGLLLGTAFAGLSLYLLFFYRAPSEAIRDDLHLYALLMGAYGLWRVARVFLQWRNEEKKV</sequence>
<dbReference type="RefSeq" id="WP_011744499.1">
    <property type="nucleotide sequence ID" value="NC_008639.1"/>
</dbReference>
<feature type="transmembrane region" description="Helical" evidence="1">
    <location>
        <begin position="40"/>
        <end position="60"/>
    </location>
</feature>
<keyword evidence="1" id="KW-1133">Transmembrane helix</keyword>
<reference evidence="2 3" key="1">
    <citation type="submission" date="2006-12" db="EMBL/GenBank/DDBJ databases">
        <title>Complete sequence of Chlorobium phaeobacteroides DSM 266.</title>
        <authorList>
            <consortium name="US DOE Joint Genome Institute"/>
            <person name="Copeland A."/>
            <person name="Lucas S."/>
            <person name="Lapidus A."/>
            <person name="Barry K."/>
            <person name="Detter J.C."/>
            <person name="Glavina del Rio T."/>
            <person name="Hammon N."/>
            <person name="Israni S."/>
            <person name="Pitluck S."/>
            <person name="Goltsman E."/>
            <person name="Schmutz J."/>
            <person name="Larimer F."/>
            <person name="Land M."/>
            <person name="Hauser L."/>
            <person name="Mikhailova N."/>
            <person name="Li T."/>
            <person name="Overmann J."/>
            <person name="Bryant D.A."/>
            <person name="Richardson P."/>
        </authorList>
    </citation>
    <scope>NUCLEOTIDE SEQUENCE [LARGE SCALE GENOMIC DNA]</scope>
    <source>
        <strain evidence="2 3">DSM 266</strain>
    </source>
</reference>
<name>A1BE39_CHLPD</name>
<keyword evidence="1" id="KW-0472">Membrane</keyword>
<dbReference type="EMBL" id="CP000492">
    <property type="protein sequence ID" value="ABL64666.1"/>
    <property type="molecule type" value="Genomic_DNA"/>
</dbReference>
<dbReference type="STRING" id="290317.Cpha266_0610"/>
<dbReference type="KEGG" id="cph:Cpha266_0610"/>
<dbReference type="OrthoDB" id="598174at2"/>